<protein>
    <submittedName>
        <fullName evidence="1">Uncharacterized protein</fullName>
    </submittedName>
</protein>
<sequence length="94" mass="10346">MALISLRIVSVNAPHIPGLHSESVGRNEGVSEEGALLFFAFRQTVPHPNGCKKDVTRHNLPAHCAARPLKAIIGLTGVRHRSPKSIRRITLRRL</sequence>
<proteinExistence type="predicted"/>
<name>A0ABM9I1Q0_9GAMM</name>
<keyword evidence="2" id="KW-1185">Reference proteome</keyword>
<gene>
    <name evidence="1" type="ORF">MSZNOR_2180</name>
</gene>
<accession>A0ABM9I1Q0</accession>
<organism evidence="1 2">
    <name type="scientific">Methylocaldum szegediense</name>
    <dbReference type="NCBI Taxonomy" id="73780"/>
    <lineage>
        <taxon>Bacteria</taxon>
        <taxon>Pseudomonadati</taxon>
        <taxon>Pseudomonadota</taxon>
        <taxon>Gammaproteobacteria</taxon>
        <taxon>Methylococcales</taxon>
        <taxon>Methylococcaceae</taxon>
        <taxon>Methylocaldum</taxon>
    </lineage>
</organism>
<reference evidence="1 2" key="1">
    <citation type="submission" date="2023-03" db="EMBL/GenBank/DDBJ databases">
        <authorList>
            <person name="Pearce D."/>
        </authorList>
    </citation>
    <scope>NUCLEOTIDE SEQUENCE [LARGE SCALE GENOMIC DNA]</scope>
    <source>
        <strain evidence="1">Msz</strain>
    </source>
</reference>
<dbReference type="EMBL" id="OX458333">
    <property type="protein sequence ID" value="CAI8832928.1"/>
    <property type="molecule type" value="Genomic_DNA"/>
</dbReference>
<evidence type="ECO:0000313" key="1">
    <source>
        <dbReference type="EMBL" id="CAI8832928.1"/>
    </source>
</evidence>
<dbReference type="Proteomes" id="UP001162030">
    <property type="component" value="Chromosome"/>
</dbReference>
<evidence type="ECO:0000313" key="2">
    <source>
        <dbReference type="Proteomes" id="UP001162030"/>
    </source>
</evidence>